<protein>
    <submittedName>
        <fullName evidence="2">DUF882 domain-containing protein</fullName>
    </submittedName>
</protein>
<dbReference type="SUPFAM" id="SSF55166">
    <property type="entry name" value="Hedgehog/DD-peptidase"/>
    <property type="match status" value="1"/>
</dbReference>
<name>A0A8J7SHN1_9BACT</name>
<organism evidence="2 3">
    <name type="scientific">Persicirhabdus sediminis</name>
    <dbReference type="NCBI Taxonomy" id="454144"/>
    <lineage>
        <taxon>Bacteria</taxon>
        <taxon>Pseudomonadati</taxon>
        <taxon>Verrucomicrobiota</taxon>
        <taxon>Verrucomicrobiia</taxon>
        <taxon>Verrucomicrobiales</taxon>
        <taxon>Verrucomicrobiaceae</taxon>
        <taxon>Persicirhabdus</taxon>
    </lineage>
</organism>
<dbReference type="AlphaFoldDB" id="A0A8J7SHN1"/>
<dbReference type="EMBL" id="JAENIM010000009">
    <property type="protein sequence ID" value="MBK1789959.1"/>
    <property type="molecule type" value="Genomic_DNA"/>
</dbReference>
<reference evidence="2" key="1">
    <citation type="submission" date="2021-01" db="EMBL/GenBank/DDBJ databases">
        <title>Modified the classification status of verrucomicrobia.</title>
        <authorList>
            <person name="Feng X."/>
        </authorList>
    </citation>
    <scope>NUCLEOTIDE SEQUENCE</scope>
    <source>
        <strain evidence="2">_KCTC 22039</strain>
    </source>
</reference>
<feature type="domain" description="Peptidase M15A C-terminal" evidence="1">
    <location>
        <begin position="113"/>
        <end position="198"/>
    </location>
</feature>
<proteinExistence type="predicted"/>
<dbReference type="Pfam" id="PF08291">
    <property type="entry name" value="Peptidase_M15_3"/>
    <property type="match status" value="1"/>
</dbReference>
<accession>A0A8J7SHN1</accession>
<keyword evidence="3" id="KW-1185">Reference proteome</keyword>
<evidence type="ECO:0000313" key="2">
    <source>
        <dbReference type="EMBL" id="MBK1789959.1"/>
    </source>
</evidence>
<evidence type="ECO:0000313" key="3">
    <source>
        <dbReference type="Proteomes" id="UP000624703"/>
    </source>
</evidence>
<dbReference type="Proteomes" id="UP000624703">
    <property type="component" value="Unassembled WGS sequence"/>
</dbReference>
<gene>
    <name evidence="2" type="ORF">JIN82_02185</name>
</gene>
<dbReference type="RefSeq" id="WP_200309993.1">
    <property type="nucleotide sequence ID" value="NZ_JAENIM010000009.1"/>
</dbReference>
<comment type="caution">
    <text evidence="2">The sequence shown here is derived from an EMBL/GenBank/DDBJ whole genome shotgun (WGS) entry which is preliminary data.</text>
</comment>
<dbReference type="Gene3D" id="3.30.1380.10">
    <property type="match status" value="1"/>
</dbReference>
<evidence type="ECO:0000259" key="1">
    <source>
        <dbReference type="Pfam" id="PF08291"/>
    </source>
</evidence>
<sequence length="206" mass="22979">MDQQADIEFAKEDALSVLGRRGFMTLFGASMAGLLMSGNEVEAGLFGSRAPVPGIPDEWTRLKGRDVMSYARYIQGMKLRNVTPYMVIAPHFKKRGSVTNDLPPKSQWRKMKPTLLLVDHMAGNMGAPIKEIVSAYRSPRYNRAVRGKSRSFHMQNVAVDVTFHGASPWRAAAMAKKLRDQGKYKGGVGRYSSFVHVDTRGQNADW</sequence>
<dbReference type="InterPro" id="IPR009045">
    <property type="entry name" value="Zn_M74/Hedgehog-like"/>
</dbReference>
<dbReference type="InterPro" id="IPR013230">
    <property type="entry name" value="Peptidase_M15A_C"/>
</dbReference>